<sequence>MDLDMHGLIFETKHMTTGRINQVTSSFLRTFEEVLGTFSNPRGVSRPIQDRGGRPRRRWVPLLHNASNRDSTGLSLDGSALTTSPTASTPRGEFVDIEIFKGRRADRRVAKTGWEIFSPGKPGERVKVTGSASLSAKRPDRGRSGPQNDREPILREIHPLSTKQKRNPQVATHENAHSFVANPDSREHTRHKRVSSRSLSHFDCYSFSAVDHHPKKTKHEVLPLRIKNVVPHSRDYAPR</sequence>
<feature type="compositionally biased region" description="Basic and acidic residues" evidence="1">
    <location>
        <begin position="137"/>
        <end position="153"/>
    </location>
</feature>
<feature type="compositionally biased region" description="Low complexity" evidence="1">
    <location>
        <begin position="79"/>
        <end position="90"/>
    </location>
</feature>
<dbReference type="AlphaFoldDB" id="A0AAV4TCS5"/>
<evidence type="ECO:0000256" key="1">
    <source>
        <dbReference type="SAM" id="MobiDB-lite"/>
    </source>
</evidence>
<feature type="region of interest" description="Disordered" evidence="1">
    <location>
        <begin position="115"/>
        <end position="153"/>
    </location>
</feature>
<dbReference type="EMBL" id="BPLR01010946">
    <property type="protein sequence ID" value="GIY43192.1"/>
    <property type="molecule type" value="Genomic_DNA"/>
</dbReference>
<protein>
    <submittedName>
        <fullName evidence="2">Uncharacterized protein</fullName>
    </submittedName>
</protein>
<dbReference type="Proteomes" id="UP001054945">
    <property type="component" value="Unassembled WGS sequence"/>
</dbReference>
<name>A0AAV4TCS5_CAEEX</name>
<accession>A0AAV4TCS5</accession>
<organism evidence="2 3">
    <name type="scientific">Caerostris extrusa</name>
    <name type="common">Bark spider</name>
    <name type="synonym">Caerostris bankana</name>
    <dbReference type="NCBI Taxonomy" id="172846"/>
    <lineage>
        <taxon>Eukaryota</taxon>
        <taxon>Metazoa</taxon>
        <taxon>Ecdysozoa</taxon>
        <taxon>Arthropoda</taxon>
        <taxon>Chelicerata</taxon>
        <taxon>Arachnida</taxon>
        <taxon>Araneae</taxon>
        <taxon>Araneomorphae</taxon>
        <taxon>Entelegynae</taxon>
        <taxon>Araneoidea</taxon>
        <taxon>Araneidae</taxon>
        <taxon>Caerostris</taxon>
    </lineage>
</organism>
<feature type="region of interest" description="Disordered" evidence="1">
    <location>
        <begin position="70"/>
        <end position="90"/>
    </location>
</feature>
<keyword evidence="3" id="KW-1185">Reference proteome</keyword>
<evidence type="ECO:0000313" key="3">
    <source>
        <dbReference type="Proteomes" id="UP001054945"/>
    </source>
</evidence>
<gene>
    <name evidence="2" type="ORF">CEXT_367701</name>
</gene>
<evidence type="ECO:0000313" key="2">
    <source>
        <dbReference type="EMBL" id="GIY43192.1"/>
    </source>
</evidence>
<proteinExistence type="predicted"/>
<reference evidence="2 3" key="1">
    <citation type="submission" date="2021-06" db="EMBL/GenBank/DDBJ databases">
        <title>Caerostris extrusa draft genome.</title>
        <authorList>
            <person name="Kono N."/>
            <person name="Arakawa K."/>
        </authorList>
    </citation>
    <scope>NUCLEOTIDE SEQUENCE [LARGE SCALE GENOMIC DNA]</scope>
</reference>
<comment type="caution">
    <text evidence="2">The sequence shown here is derived from an EMBL/GenBank/DDBJ whole genome shotgun (WGS) entry which is preliminary data.</text>
</comment>